<proteinExistence type="inferred from homology"/>
<dbReference type="EC" id="5.1.3.3" evidence="5"/>
<dbReference type="GO" id="GO:0006006">
    <property type="term" value="P:glucose metabolic process"/>
    <property type="evidence" value="ECO:0007669"/>
    <property type="project" value="TreeGrafter"/>
</dbReference>
<gene>
    <name evidence="9" type="ORF">ATL31_1632</name>
</gene>
<feature type="binding site" evidence="7">
    <location>
        <position position="231"/>
    </location>
    <ligand>
        <name>beta-D-galactose</name>
        <dbReference type="ChEBI" id="CHEBI:27667"/>
    </ligand>
</feature>
<dbReference type="PANTHER" id="PTHR10091">
    <property type="entry name" value="ALDOSE-1-EPIMERASE"/>
    <property type="match status" value="1"/>
</dbReference>
<evidence type="ECO:0000256" key="2">
    <source>
        <dbReference type="ARBA" id="ARBA00006206"/>
    </source>
</evidence>
<dbReference type="InterPro" id="IPR047215">
    <property type="entry name" value="Galactose_mutarotase-like"/>
</dbReference>
<evidence type="ECO:0000256" key="1">
    <source>
        <dbReference type="ARBA" id="ARBA00005028"/>
    </source>
</evidence>
<dbReference type="InterPro" id="IPR015443">
    <property type="entry name" value="Aldose_1-epimerase"/>
</dbReference>
<dbReference type="PANTHER" id="PTHR10091:SF0">
    <property type="entry name" value="GALACTOSE MUTAROTASE"/>
    <property type="match status" value="1"/>
</dbReference>
<feature type="binding site" evidence="8">
    <location>
        <begin position="161"/>
        <end position="163"/>
    </location>
    <ligand>
        <name>beta-D-galactose</name>
        <dbReference type="ChEBI" id="CHEBI:27667"/>
    </ligand>
</feature>
<name>A0A2N3YIZ3_9MICO</name>
<dbReference type="NCBIfam" id="NF008277">
    <property type="entry name" value="PRK11055.1"/>
    <property type="match status" value="1"/>
</dbReference>
<accession>A0A2N3YIZ3</accession>
<evidence type="ECO:0000256" key="8">
    <source>
        <dbReference type="PIRSR" id="PIRSR005096-3"/>
    </source>
</evidence>
<feature type="binding site" evidence="8">
    <location>
        <begin position="65"/>
        <end position="66"/>
    </location>
    <ligand>
        <name>beta-D-galactose</name>
        <dbReference type="ChEBI" id="CHEBI:27667"/>
    </ligand>
</feature>
<dbReference type="Pfam" id="PF01263">
    <property type="entry name" value="Aldose_epim"/>
    <property type="match status" value="1"/>
</dbReference>
<evidence type="ECO:0000313" key="9">
    <source>
        <dbReference type="EMBL" id="PKW26810.1"/>
    </source>
</evidence>
<dbReference type="EMBL" id="PJNE01000001">
    <property type="protein sequence ID" value="PKW26810.1"/>
    <property type="molecule type" value="Genomic_DNA"/>
</dbReference>
<dbReference type="Proteomes" id="UP000233781">
    <property type="component" value="Unassembled WGS sequence"/>
</dbReference>
<dbReference type="Gene3D" id="2.70.98.10">
    <property type="match status" value="1"/>
</dbReference>
<protein>
    <recommendedName>
        <fullName evidence="5">Aldose 1-epimerase</fullName>
        <ecNumber evidence="5">5.1.3.3</ecNumber>
    </recommendedName>
</protein>
<dbReference type="CDD" id="cd09019">
    <property type="entry name" value="galactose_mutarotase_like"/>
    <property type="match status" value="1"/>
</dbReference>
<dbReference type="UniPathway" id="UPA00242"/>
<evidence type="ECO:0000256" key="4">
    <source>
        <dbReference type="ARBA" id="ARBA00023277"/>
    </source>
</evidence>
<evidence type="ECO:0000256" key="6">
    <source>
        <dbReference type="PIRSR" id="PIRSR005096-1"/>
    </source>
</evidence>
<feature type="active site" description="Proton donor" evidence="6">
    <location>
        <position position="161"/>
    </location>
</feature>
<dbReference type="InterPro" id="IPR011013">
    <property type="entry name" value="Gal_mutarotase_sf_dom"/>
</dbReference>
<dbReference type="RefSeq" id="WP_101395320.1">
    <property type="nucleotide sequence ID" value="NZ_PJNE01000001.1"/>
</dbReference>
<dbReference type="SUPFAM" id="SSF74650">
    <property type="entry name" value="Galactose mutarotase-like"/>
    <property type="match status" value="1"/>
</dbReference>
<evidence type="ECO:0000256" key="7">
    <source>
        <dbReference type="PIRSR" id="PIRSR005096-2"/>
    </source>
</evidence>
<keyword evidence="10" id="KW-1185">Reference proteome</keyword>
<comment type="similarity">
    <text evidence="2 5">Belongs to the aldose epimerase family.</text>
</comment>
<comment type="pathway">
    <text evidence="1 5">Carbohydrate metabolism; hexose metabolism.</text>
</comment>
<dbReference type="InterPro" id="IPR008183">
    <property type="entry name" value="Aldose_1/G6P_1-epimerase"/>
</dbReference>
<organism evidence="9 10">
    <name type="scientific">Phycicoccus duodecadis</name>
    <dbReference type="NCBI Taxonomy" id="173053"/>
    <lineage>
        <taxon>Bacteria</taxon>
        <taxon>Bacillati</taxon>
        <taxon>Actinomycetota</taxon>
        <taxon>Actinomycetes</taxon>
        <taxon>Micrococcales</taxon>
        <taxon>Intrasporangiaceae</taxon>
        <taxon>Phycicoccus</taxon>
    </lineage>
</organism>
<dbReference type="OrthoDB" id="9779408at2"/>
<sequence length="328" mass="34967">MVTPRILDLHADGLRLELLTAGASVRRLVVDDGDGPVDVVLGLAEPASYMADGGYVGAVVGRFGNRIAAGHLAVDGVEHRLTTNQFGNTLHGGADGFDRRDWEVLDHGPAHATLGLTSPDGDQGFPGTLAVTVTYRVAPGSVTIEYTGETDAPTVLNLTHHAYLRLDDGPTVDDHVLEVPASSFLALRPDLVPTGEVRPVAGTPFDLRTPTALRDVLASDDEQLRIAGGIDHHYVVDGTGMRRAARLTAPSGRWLEVHSDQPGVQVYTGAHFDGTQTGLDGRPLTARAGVALETQGYPDAPHHPDWPSTVLRPGERYATSTQWRLGRD</sequence>
<dbReference type="InterPro" id="IPR014718">
    <property type="entry name" value="GH-type_carb-bd"/>
</dbReference>
<evidence type="ECO:0000313" key="10">
    <source>
        <dbReference type="Proteomes" id="UP000233781"/>
    </source>
</evidence>
<reference evidence="9 10" key="1">
    <citation type="submission" date="2017-12" db="EMBL/GenBank/DDBJ databases">
        <title>Sequencing the genomes of 1000 Actinobacteria strains.</title>
        <authorList>
            <person name="Klenk H.-P."/>
        </authorList>
    </citation>
    <scope>NUCLEOTIDE SEQUENCE [LARGE SCALE GENOMIC DNA]</scope>
    <source>
        <strain evidence="9 10">DSM 12806</strain>
    </source>
</reference>
<dbReference type="GO" id="GO:0004034">
    <property type="term" value="F:aldose 1-epimerase activity"/>
    <property type="evidence" value="ECO:0007669"/>
    <property type="project" value="UniProtKB-EC"/>
</dbReference>
<dbReference type="GO" id="GO:0033499">
    <property type="term" value="P:galactose catabolic process via UDP-galactose, Leloir pathway"/>
    <property type="evidence" value="ECO:0007669"/>
    <property type="project" value="TreeGrafter"/>
</dbReference>
<evidence type="ECO:0000256" key="5">
    <source>
        <dbReference type="PIRNR" id="PIRNR005096"/>
    </source>
</evidence>
<keyword evidence="4 5" id="KW-0119">Carbohydrate metabolism</keyword>
<dbReference type="GO" id="GO:0005737">
    <property type="term" value="C:cytoplasm"/>
    <property type="evidence" value="ECO:0007669"/>
    <property type="project" value="TreeGrafter"/>
</dbReference>
<dbReference type="PIRSF" id="PIRSF005096">
    <property type="entry name" value="GALM"/>
    <property type="match status" value="1"/>
</dbReference>
<evidence type="ECO:0000256" key="3">
    <source>
        <dbReference type="ARBA" id="ARBA00023235"/>
    </source>
</evidence>
<dbReference type="AlphaFoldDB" id="A0A2N3YIZ3"/>
<keyword evidence="3 5" id="KW-0413">Isomerase</keyword>
<comment type="caution">
    <text evidence="9">The sequence shown here is derived from an EMBL/GenBank/DDBJ whole genome shotgun (WGS) entry which is preliminary data.</text>
</comment>
<feature type="active site" description="Proton acceptor" evidence="6">
    <location>
        <position position="293"/>
    </location>
</feature>
<dbReference type="GO" id="GO:0030246">
    <property type="term" value="F:carbohydrate binding"/>
    <property type="evidence" value="ECO:0007669"/>
    <property type="project" value="InterPro"/>
</dbReference>
<comment type="catalytic activity">
    <reaction evidence="5">
        <text>alpha-D-glucose = beta-D-glucose</text>
        <dbReference type="Rhea" id="RHEA:10264"/>
        <dbReference type="ChEBI" id="CHEBI:15903"/>
        <dbReference type="ChEBI" id="CHEBI:17925"/>
        <dbReference type="EC" id="5.1.3.3"/>
    </reaction>
</comment>